<comment type="caution">
    <text evidence="3">The sequence shown here is derived from an EMBL/GenBank/DDBJ whole genome shotgun (WGS) entry which is preliminary data.</text>
</comment>
<dbReference type="EMBL" id="NQYH01000005">
    <property type="protein sequence ID" value="RIY41076.1"/>
    <property type="molecule type" value="Genomic_DNA"/>
</dbReference>
<accession>A0A3A1YU81</accession>
<sequence length="164" mass="17235">MKIKVLTALLLTVFSASTLANKLCGPEGSLAQARDRAISQAQQEIEEDPFFEDVSQQREADRECMLDLSKELGGAVSADSYGLGAIIDDVFKQISESMCNVANNNARSHEGFGGATPSYVPSAATPQAAPAPVPAAPPVIGPSSNSNPNDVWSRLSEAMSGRPN</sequence>
<feature type="region of interest" description="Disordered" evidence="1">
    <location>
        <begin position="117"/>
        <end position="164"/>
    </location>
</feature>
<dbReference type="RefSeq" id="WP_119516077.1">
    <property type="nucleotide sequence ID" value="NZ_NQYH01000005.1"/>
</dbReference>
<gene>
    <name evidence="3" type="ORF">CJP73_07970</name>
</gene>
<name>A0A3A1YU81_9BURK</name>
<feature type="compositionally biased region" description="Pro residues" evidence="1">
    <location>
        <begin position="129"/>
        <end position="140"/>
    </location>
</feature>
<dbReference type="AlphaFoldDB" id="A0A3A1YU81"/>
<dbReference type="Proteomes" id="UP000266206">
    <property type="component" value="Unassembled WGS sequence"/>
</dbReference>
<keyword evidence="2" id="KW-0732">Signal</keyword>
<evidence type="ECO:0000256" key="1">
    <source>
        <dbReference type="SAM" id="MobiDB-lite"/>
    </source>
</evidence>
<feature type="chain" id="PRO_5017237968" evidence="2">
    <location>
        <begin position="21"/>
        <end position="164"/>
    </location>
</feature>
<evidence type="ECO:0000256" key="2">
    <source>
        <dbReference type="SAM" id="SignalP"/>
    </source>
</evidence>
<evidence type="ECO:0000313" key="3">
    <source>
        <dbReference type="EMBL" id="RIY41076.1"/>
    </source>
</evidence>
<evidence type="ECO:0000313" key="4">
    <source>
        <dbReference type="Proteomes" id="UP000266206"/>
    </source>
</evidence>
<organism evidence="3 4">
    <name type="scientific">Neopusillimonas maritima</name>
    <dbReference type="NCBI Taxonomy" id="2026239"/>
    <lineage>
        <taxon>Bacteria</taxon>
        <taxon>Pseudomonadati</taxon>
        <taxon>Pseudomonadota</taxon>
        <taxon>Betaproteobacteria</taxon>
        <taxon>Burkholderiales</taxon>
        <taxon>Alcaligenaceae</taxon>
        <taxon>Neopusillimonas</taxon>
    </lineage>
</organism>
<proteinExistence type="predicted"/>
<reference evidence="3 4" key="1">
    <citation type="submission" date="2017-08" db="EMBL/GenBank/DDBJ databases">
        <title>Pusillimonas indicus sp. nov., a member of the family Alcaligenaceae isolated from surface seawater.</title>
        <authorList>
            <person name="Li J."/>
        </authorList>
    </citation>
    <scope>NUCLEOTIDE SEQUENCE [LARGE SCALE GENOMIC DNA]</scope>
    <source>
        <strain evidence="3 4">L52-1-41</strain>
    </source>
</reference>
<protein>
    <submittedName>
        <fullName evidence="3">Uncharacterized protein</fullName>
    </submittedName>
</protein>
<dbReference type="OrthoDB" id="9961261at2"/>
<feature type="signal peptide" evidence="2">
    <location>
        <begin position="1"/>
        <end position="20"/>
    </location>
</feature>